<feature type="compositionally biased region" description="Polar residues" evidence="1">
    <location>
        <begin position="21"/>
        <end position="31"/>
    </location>
</feature>
<feature type="region of interest" description="Disordered" evidence="1">
    <location>
        <begin position="402"/>
        <end position="457"/>
    </location>
</feature>
<feature type="region of interest" description="Disordered" evidence="1">
    <location>
        <begin position="366"/>
        <end position="385"/>
    </location>
</feature>
<feature type="compositionally biased region" description="Low complexity" evidence="1">
    <location>
        <begin position="87"/>
        <end position="96"/>
    </location>
</feature>
<proteinExistence type="predicted"/>
<evidence type="ECO:0000313" key="2">
    <source>
        <dbReference type="EMBL" id="KAK6984947.1"/>
    </source>
</evidence>
<feature type="compositionally biased region" description="Low complexity" evidence="1">
    <location>
        <begin position="219"/>
        <end position="228"/>
    </location>
</feature>
<organism evidence="2 3">
    <name type="scientific">Favolaschia claudopus</name>
    <dbReference type="NCBI Taxonomy" id="2862362"/>
    <lineage>
        <taxon>Eukaryota</taxon>
        <taxon>Fungi</taxon>
        <taxon>Dikarya</taxon>
        <taxon>Basidiomycota</taxon>
        <taxon>Agaricomycotina</taxon>
        <taxon>Agaricomycetes</taxon>
        <taxon>Agaricomycetidae</taxon>
        <taxon>Agaricales</taxon>
        <taxon>Marasmiineae</taxon>
        <taxon>Mycenaceae</taxon>
        <taxon>Favolaschia</taxon>
    </lineage>
</organism>
<protein>
    <submittedName>
        <fullName evidence="2">Uncharacterized protein</fullName>
    </submittedName>
</protein>
<dbReference type="Proteomes" id="UP001362999">
    <property type="component" value="Unassembled WGS sequence"/>
</dbReference>
<feature type="region of interest" description="Disordered" evidence="1">
    <location>
        <begin position="297"/>
        <end position="324"/>
    </location>
</feature>
<sequence length="457" mass="50617">MHSKPAGAESPLTFVHISHPGSPTISPNHRNTATEDNEGNGHRGTPEIRRRRINHKQQDAWQAHTPGTREIESTEREREETAPDSTPRWSSRPKLSPSRRLRFHHTPDPPTRHTPWARRRDPDANIPVPIPTSQTSRPIPTPPYPPHTSPLSTPPPHRTHLLPVSSLPHRLRRTDPSSIVPLPSSPRASRRLALSIYHAQGADPGACVLSTSTILHPPLRSRSPSASPYQHTPSAPYPPRSSMSFHRHHPRLEIHLPHPYPLDIDERMDPRQTTPPPHLRLRMTFDLPVPHRRTYGTGHLTRTPSPALLRPPSPPSNSSSRHIPELRKKLGSSMRKRAVTFIVTPGVQTCTRRSSQLRGADAVLTSGQPTHRRRQTTKPAEAGRKGRCELLQDGRSWDIAPTNQAAKVSDTLKLPGTDDRRGRAGLRCEPAASKTLSAACGEGDDDRTGGGAVSTDM</sequence>
<gene>
    <name evidence="2" type="ORF">R3P38DRAFT_3292026</name>
</gene>
<reference evidence="2 3" key="1">
    <citation type="journal article" date="2024" name="J Genomics">
        <title>Draft genome sequencing and assembly of Favolaschia claudopus CIRM-BRFM 2984 isolated from oak limbs.</title>
        <authorList>
            <person name="Navarro D."/>
            <person name="Drula E."/>
            <person name="Chaduli D."/>
            <person name="Cazenave R."/>
            <person name="Ahrendt S."/>
            <person name="Wang J."/>
            <person name="Lipzen A."/>
            <person name="Daum C."/>
            <person name="Barry K."/>
            <person name="Grigoriev I.V."/>
            <person name="Favel A."/>
            <person name="Rosso M.N."/>
            <person name="Martin F."/>
        </authorList>
    </citation>
    <scope>NUCLEOTIDE SEQUENCE [LARGE SCALE GENOMIC DNA]</scope>
    <source>
        <strain evidence="2 3">CIRM-BRFM 2984</strain>
    </source>
</reference>
<feature type="region of interest" description="Disordered" evidence="1">
    <location>
        <begin position="219"/>
        <end position="239"/>
    </location>
</feature>
<comment type="caution">
    <text evidence="2">The sequence shown here is derived from an EMBL/GenBank/DDBJ whole genome shotgun (WGS) entry which is preliminary data.</text>
</comment>
<keyword evidence="3" id="KW-1185">Reference proteome</keyword>
<evidence type="ECO:0000313" key="3">
    <source>
        <dbReference type="Proteomes" id="UP001362999"/>
    </source>
</evidence>
<feature type="compositionally biased region" description="Basic and acidic residues" evidence="1">
    <location>
        <begin position="39"/>
        <end position="48"/>
    </location>
</feature>
<feature type="region of interest" description="Disordered" evidence="1">
    <location>
        <begin position="1"/>
        <end position="158"/>
    </location>
</feature>
<accession>A0AAV9ZL61</accession>
<dbReference type="EMBL" id="JAWWNJ010000133">
    <property type="protein sequence ID" value="KAK6984947.1"/>
    <property type="molecule type" value="Genomic_DNA"/>
</dbReference>
<name>A0AAV9ZL61_9AGAR</name>
<evidence type="ECO:0000256" key="1">
    <source>
        <dbReference type="SAM" id="MobiDB-lite"/>
    </source>
</evidence>
<feature type="compositionally biased region" description="Basic and acidic residues" evidence="1">
    <location>
        <begin position="67"/>
        <end position="81"/>
    </location>
</feature>
<dbReference type="PRINTS" id="PR01217">
    <property type="entry name" value="PRICHEXTENSN"/>
</dbReference>
<dbReference type="AlphaFoldDB" id="A0AAV9ZL61"/>
<feature type="compositionally biased region" description="Pro residues" evidence="1">
    <location>
        <begin position="139"/>
        <end position="156"/>
    </location>
</feature>